<feature type="transmembrane region" description="Helical" evidence="2">
    <location>
        <begin position="12"/>
        <end position="32"/>
    </location>
</feature>
<evidence type="ECO:0000313" key="4">
    <source>
        <dbReference type="Proteomes" id="UP000638648"/>
    </source>
</evidence>
<gene>
    <name evidence="3" type="ORF">HEB94_009465</name>
</gene>
<proteinExistence type="predicted"/>
<reference evidence="3" key="1">
    <citation type="submission" date="2020-10" db="EMBL/GenBank/DDBJ databases">
        <title>Sequencing the genomes of 1000 actinobacteria strains.</title>
        <authorList>
            <person name="Klenk H.-P."/>
        </authorList>
    </citation>
    <scope>NUCLEOTIDE SEQUENCE</scope>
    <source>
        <strain evidence="3">DSM 45354</strain>
    </source>
</reference>
<evidence type="ECO:0000256" key="1">
    <source>
        <dbReference type="SAM" id="MobiDB-lite"/>
    </source>
</evidence>
<keyword evidence="2" id="KW-0472">Membrane</keyword>
<comment type="caution">
    <text evidence="3">The sequence shown here is derived from an EMBL/GenBank/DDBJ whole genome shotgun (WGS) entry which is preliminary data.</text>
</comment>
<evidence type="ECO:0000256" key="2">
    <source>
        <dbReference type="SAM" id="Phobius"/>
    </source>
</evidence>
<feature type="region of interest" description="Disordered" evidence="1">
    <location>
        <begin position="37"/>
        <end position="62"/>
    </location>
</feature>
<organism evidence="3 4">
    <name type="scientific">Actinopolymorpha pittospori</name>
    <dbReference type="NCBI Taxonomy" id="648752"/>
    <lineage>
        <taxon>Bacteria</taxon>
        <taxon>Bacillati</taxon>
        <taxon>Actinomycetota</taxon>
        <taxon>Actinomycetes</taxon>
        <taxon>Propionibacteriales</taxon>
        <taxon>Actinopolymorphaceae</taxon>
        <taxon>Actinopolymorpha</taxon>
    </lineage>
</organism>
<name>A0A927RDN5_9ACTN</name>
<feature type="compositionally biased region" description="Pro residues" evidence="1">
    <location>
        <begin position="52"/>
        <end position="62"/>
    </location>
</feature>
<sequence length="62" mass="6833">MISLYYYSWPWWRIPLGLAIWFIGTLGLLSTLPTPPYGPSTGKHRAGTGPATNPPPEPPPSR</sequence>
<protein>
    <submittedName>
        <fullName evidence="3">Uncharacterized protein</fullName>
    </submittedName>
</protein>
<dbReference type="Proteomes" id="UP000638648">
    <property type="component" value="Unassembled WGS sequence"/>
</dbReference>
<accession>A0A927RDN5</accession>
<keyword evidence="2" id="KW-1133">Transmembrane helix</keyword>
<keyword evidence="2" id="KW-0812">Transmembrane</keyword>
<keyword evidence="4" id="KW-1185">Reference proteome</keyword>
<dbReference type="EMBL" id="JADBEM010000001">
    <property type="protein sequence ID" value="MBE1612617.1"/>
    <property type="molecule type" value="Genomic_DNA"/>
</dbReference>
<evidence type="ECO:0000313" key="3">
    <source>
        <dbReference type="EMBL" id="MBE1612617.1"/>
    </source>
</evidence>
<dbReference type="AlphaFoldDB" id="A0A927RDN5"/>